<feature type="transmembrane region" description="Helical" evidence="1">
    <location>
        <begin position="6"/>
        <end position="27"/>
    </location>
</feature>
<keyword evidence="1" id="KW-0472">Membrane</keyword>
<evidence type="ECO:0000256" key="1">
    <source>
        <dbReference type="SAM" id="Phobius"/>
    </source>
</evidence>
<reference evidence="2 3" key="1">
    <citation type="journal article" date="2015" name="Stand. Genomic Sci.">
        <title>Genomic Encyclopedia of Bacterial and Archaeal Type Strains, Phase III: the genomes of soil and plant-associated and newly described type strains.</title>
        <authorList>
            <person name="Whitman W.B."/>
            <person name="Woyke T."/>
            <person name="Klenk H.P."/>
            <person name="Zhou Y."/>
            <person name="Lilburn T.G."/>
            <person name="Beck B.J."/>
            <person name="De Vos P."/>
            <person name="Vandamme P."/>
            <person name="Eisen J.A."/>
            <person name="Garrity G."/>
            <person name="Hugenholtz P."/>
            <person name="Kyrpides N.C."/>
        </authorList>
    </citation>
    <scope>NUCLEOTIDE SEQUENCE [LARGE SCALE GENOMIC DNA]</scope>
    <source>
        <strain evidence="2 3">CECT 8445</strain>
    </source>
</reference>
<keyword evidence="3" id="KW-1185">Reference proteome</keyword>
<protein>
    <submittedName>
        <fullName evidence="2">Uncharacterized protein</fullName>
    </submittedName>
</protein>
<dbReference type="OrthoDB" id="1438492at2"/>
<keyword evidence="1" id="KW-1133">Transmembrane helix</keyword>
<organism evidence="2 3">
    <name type="scientific">Winogradskyella wandonensis</name>
    <dbReference type="NCBI Taxonomy" id="1442586"/>
    <lineage>
        <taxon>Bacteria</taxon>
        <taxon>Pseudomonadati</taxon>
        <taxon>Bacteroidota</taxon>
        <taxon>Flavobacteriia</taxon>
        <taxon>Flavobacteriales</taxon>
        <taxon>Flavobacteriaceae</taxon>
        <taxon>Winogradskyella</taxon>
    </lineage>
</organism>
<keyword evidence="1" id="KW-0812">Transmembrane</keyword>
<evidence type="ECO:0000313" key="2">
    <source>
        <dbReference type="EMBL" id="TCK68534.1"/>
    </source>
</evidence>
<sequence length="117" mass="13818">MNYNLITYCIYLPIIIFIMVKIGWLFYKNGEVFLLNLFQNNSELVKSINNLLLIGYYLTNIGYAIITIAYWEYVHSAIEMLNSLSYTIGKIILLLALMHYNNIFWLKHLNKSKLLNQ</sequence>
<dbReference type="EMBL" id="SMGI01000001">
    <property type="protein sequence ID" value="TCK68534.1"/>
    <property type="molecule type" value="Genomic_DNA"/>
</dbReference>
<evidence type="ECO:0000313" key="3">
    <source>
        <dbReference type="Proteomes" id="UP000295714"/>
    </source>
</evidence>
<proteinExistence type="predicted"/>
<feature type="transmembrane region" description="Helical" evidence="1">
    <location>
        <begin position="48"/>
        <end position="71"/>
    </location>
</feature>
<gene>
    <name evidence="2" type="ORF">DFQ05_0042</name>
</gene>
<dbReference type="RefSeq" id="WP_132702383.1">
    <property type="nucleotide sequence ID" value="NZ_SMGI01000001.1"/>
</dbReference>
<name>A0A4R1KTR0_9FLAO</name>
<dbReference type="AlphaFoldDB" id="A0A4R1KTR0"/>
<dbReference type="Proteomes" id="UP000295714">
    <property type="component" value="Unassembled WGS sequence"/>
</dbReference>
<accession>A0A4R1KTR0</accession>
<comment type="caution">
    <text evidence="2">The sequence shown here is derived from an EMBL/GenBank/DDBJ whole genome shotgun (WGS) entry which is preliminary data.</text>
</comment>
<feature type="transmembrane region" description="Helical" evidence="1">
    <location>
        <begin position="83"/>
        <end position="106"/>
    </location>
</feature>